<evidence type="ECO:0000313" key="2">
    <source>
        <dbReference type="EMBL" id="SPZ01733.1"/>
    </source>
</evidence>
<gene>
    <name evidence="1" type="ORF">IRZ65_24410</name>
    <name evidence="2" type="ORF">NCTC11842_00521</name>
</gene>
<accession>A0A2X2C381</accession>
<dbReference type="RefSeq" id="WP_010798533.1">
    <property type="nucleotide sequence ID" value="NZ_CP044085.1"/>
</dbReference>
<dbReference type="Proteomes" id="UP000250443">
    <property type="component" value="Unassembled WGS sequence"/>
</dbReference>
<evidence type="ECO:0000313" key="1">
    <source>
        <dbReference type="EMBL" id="MBF8643799.1"/>
    </source>
</evidence>
<evidence type="ECO:0000313" key="3">
    <source>
        <dbReference type="Proteomes" id="UP000250443"/>
    </source>
</evidence>
<keyword evidence="4" id="KW-1185">Reference proteome</keyword>
<sequence>MAERISHDVKPPKIGPDAHEELERLLQTMHEHGVLRFANDLIAANTQVAKVLVDGLNKEGTLNAIQNMSILAMALSRIPPEQFYKVTFAFKDAFTHVSGYKSGEGETEAPGVTGAYKMLHDDALWQAITPIIEGLKVFAERLDKDVDKPISEFTGKPSSA</sequence>
<protein>
    <submittedName>
        <fullName evidence="1">DUF1641 domain-containing protein</fullName>
    </submittedName>
    <submittedName>
        <fullName evidence="2">Uncharacterized conserved protein</fullName>
    </submittedName>
</protein>
<proteinExistence type="predicted"/>
<dbReference type="EMBL" id="JADMCD010000023">
    <property type="protein sequence ID" value="MBF8643799.1"/>
    <property type="molecule type" value="Genomic_DNA"/>
</dbReference>
<dbReference type="PANTHER" id="PTHR38433">
    <property type="match status" value="1"/>
</dbReference>
<name>A0A2X2C381_PSELU</name>
<reference evidence="2 3" key="1">
    <citation type="submission" date="2018-06" db="EMBL/GenBank/DDBJ databases">
        <authorList>
            <consortium name="Pathogen Informatics"/>
            <person name="Doyle S."/>
        </authorList>
    </citation>
    <scope>NUCLEOTIDE SEQUENCE [LARGE SCALE GENOMIC DNA]</scope>
    <source>
        <strain evidence="2 3">NCTC11842</strain>
    </source>
</reference>
<dbReference type="Proteomes" id="UP000626180">
    <property type="component" value="Unassembled WGS sequence"/>
</dbReference>
<dbReference type="AlphaFoldDB" id="A0A2X2C381"/>
<organism evidence="2 3">
    <name type="scientific">Pseudomonas luteola</name>
    <dbReference type="NCBI Taxonomy" id="47886"/>
    <lineage>
        <taxon>Bacteria</taxon>
        <taxon>Pseudomonadati</taxon>
        <taxon>Pseudomonadota</taxon>
        <taxon>Gammaproteobacteria</taxon>
        <taxon>Pseudomonadales</taxon>
        <taxon>Pseudomonadaceae</taxon>
        <taxon>Pseudomonas</taxon>
    </lineage>
</organism>
<dbReference type="PANTHER" id="PTHR38433:SF1">
    <property type="entry name" value="DUF1641 DOMAIN-CONTAINING PROTEIN"/>
    <property type="match status" value="1"/>
</dbReference>
<reference evidence="1 4" key="2">
    <citation type="submission" date="2020-10" db="EMBL/GenBank/DDBJ databases">
        <title>Genome sequences of Pseudomonas isolates.</title>
        <authorList>
            <person name="Wessels L."/>
            <person name="Reich F."/>
            <person name="Hammerl J."/>
        </authorList>
    </citation>
    <scope>NUCLEOTIDE SEQUENCE [LARGE SCALE GENOMIC DNA]</scope>
    <source>
        <strain evidence="1 4">20-MO00624-0</strain>
    </source>
</reference>
<evidence type="ECO:0000313" key="4">
    <source>
        <dbReference type="Proteomes" id="UP000626180"/>
    </source>
</evidence>
<dbReference type="EMBL" id="UAUF01000004">
    <property type="protein sequence ID" value="SPZ01733.1"/>
    <property type="molecule type" value="Genomic_DNA"/>
</dbReference>